<gene>
    <name evidence="3" type="ORF">FTUN_2785</name>
</gene>
<dbReference type="EMBL" id="CP053452">
    <property type="protein sequence ID" value="QJW95243.1"/>
    <property type="molecule type" value="Genomic_DNA"/>
</dbReference>
<organism evidence="3 4">
    <name type="scientific">Frigoriglobus tundricola</name>
    <dbReference type="NCBI Taxonomy" id="2774151"/>
    <lineage>
        <taxon>Bacteria</taxon>
        <taxon>Pseudomonadati</taxon>
        <taxon>Planctomycetota</taxon>
        <taxon>Planctomycetia</taxon>
        <taxon>Gemmatales</taxon>
        <taxon>Gemmataceae</taxon>
        <taxon>Frigoriglobus</taxon>
    </lineage>
</organism>
<keyword evidence="2" id="KW-0732">Signal</keyword>
<keyword evidence="4" id="KW-1185">Reference proteome</keyword>
<feature type="chain" id="PRO_5026852078" evidence="2">
    <location>
        <begin position="20"/>
        <end position="228"/>
    </location>
</feature>
<evidence type="ECO:0000256" key="2">
    <source>
        <dbReference type="SAM" id="SignalP"/>
    </source>
</evidence>
<dbReference type="AlphaFoldDB" id="A0A6M5YPM0"/>
<evidence type="ECO:0000256" key="1">
    <source>
        <dbReference type="SAM" id="MobiDB-lite"/>
    </source>
</evidence>
<accession>A0A6M5YPM0</accession>
<name>A0A6M5YPM0_9BACT</name>
<evidence type="ECO:0000313" key="4">
    <source>
        <dbReference type="Proteomes" id="UP000503447"/>
    </source>
</evidence>
<feature type="compositionally biased region" description="Basic and acidic residues" evidence="1">
    <location>
        <begin position="24"/>
        <end position="51"/>
    </location>
</feature>
<proteinExistence type="predicted"/>
<dbReference type="Proteomes" id="UP000503447">
    <property type="component" value="Chromosome"/>
</dbReference>
<sequence>MRTLFAAAVLLGAAALVPAQPPKDPPKAPPKDAPKDPPPDRDADAVPKDLGPKYGVKTRLKQYPQTTPKESLRSVLAAVEGADYTYIVAQLLDPKFVAAAVADRAKQLEPGAEAELAQLRDFQRANRDRIAPEDRVPLDPVGLRALAAVKATERGFKRLVRDVEQKLLDDPQTVKEFRRILRDGSFAEADPAASATHPDMKGRTLYFNKIGDRWFLENRQTEEPKKEP</sequence>
<evidence type="ECO:0000313" key="3">
    <source>
        <dbReference type="EMBL" id="QJW95243.1"/>
    </source>
</evidence>
<protein>
    <submittedName>
        <fullName evidence="3">Uncharacterized protein</fullName>
    </submittedName>
</protein>
<feature type="signal peptide" evidence="2">
    <location>
        <begin position="1"/>
        <end position="19"/>
    </location>
</feature>
<feature type="region of interest" description="Disordered" evidence="1">
    <location>
        <begin position="16"/>
        <end position="69"/>
    </location>
</feature>
<dbReference type="KEGG" id="ftj:FTUN_2785"/>
<reference evidence="4" key="1">
    <citation type="submission" date="2020-05" db="EMBL/GenBank/DDBJ databases">
        <title>Frigoriglobus tundricola gen. nov., sp. nov., a psychrotolerant cellulolytic planctomycete of the family Gemmataceae with two divergent copies of 16S rRNA gene.</title>
        <authorList>
            <person name="Kulichevskaya I.S."/>
            <person name="Ivanova A.A."/>
            <person name="Naumoff D.G."/>
            <person name="Beletsky A.V."/>
            <person name="Rijpstra W.I.C."/>
            <person name="Sinninghe Damste J.S."/>
            <person name="Mardanov A.V."/>
            <person name="Ravin N.V."/>
            <person name="Dedysh S.N."/>
        </authorList>
    </citation>
    <scope>NUCLEOTIDE SEQUENCE [LARGE SCALE GENOMIC DNA]</scope>
    <source>
        <strain evidence="4">PL17</strain>
    </source>
</reference>
<dbReference type="RefSeq" id="WP_171471065.1">
    <property type="nucleotide sequence ID" value="NZ_CP053452.2"/>
</dbReference>